<gene>
    <name evidence="1" type="ORF">CHC_T00006229001</name>
</gene>
<accession>R7QMU2</accession>
<evidence type="ECO:0000313" key="1">
    <source>
        <dbReference type="EMBL" id="CDF38801.1"/>
    </source>
</evidence>
<dbReference type="Proteomes" id="UP000012073">
    <property type="component" value="Unassembled WGS sequence"/>
</dbReference>
<evidence type="ECO:0000313" key="2">
    <source>
        <dbReference type="Proteomes" id="UP000012073"/>
    </source>
</evidence>
<keyword evidence="2" id="KW-1185">Reference proteome</keyword>
<reference evidence="2" key="1">
    <citation type="journal article" date="2013" name="Proc. Natl. Acad. Sci. U.S.A.">
        <title>Genome structure and metabolic features in the red seaweed Chondrus crispus shed light on evolution of the Archaeplastida.</title>
        <authorList>
            <person name="Collen J."/>
            <person name="Porcel B."/>
            <person name="Carre W."/>
            <person name="Ball S.G."/>
            <person name="Chaparro C."/>
            <person name="Tonon T."/>
            <person name="Barbeyron T."/>
            <person name="Michel G."/>
            <person name="Noel B."/>
            <person name="Valentin K."/>
            <person name="Elias M."/>
            <person name="Artiguenave F."/>
            <person name="Arun A."/>
            <person name="Aury J.M."/>
            <person name="Barbosa-Neto J.F."/>
            <person name="Bothwell J.H."/>
            <person name="Bouget F.Y."/>
            <person name="Brillet L."/>
            <person name="Cabello-Hurtado F."/>
            <person name="Capella-Gutierrez S."/>
            <person name="Charrier B."/>
            <person name="Cladiere L."/>
            <person name="Cock J.M."/>
            <person name="Coelho S.M."/>
            <person name="Colleoni C."/>
            <person name="Czjzek M."/>
            <person name="Da Silva C."/>
            <person name="Delage L."/>
            <person name="Denoeud F."/>
            <person name="Deschamps P."/>
            <person name="Dittami S.M."/>
            <person name="Gabaldon T."/>
            <person name="Gachon C.M."/>
            <person name="Groisillier A."/>
            <person name="Herve C."/>
            <person name="Jabbari K."/>
            <person name="Katinka M."/>
            <person name="Kloareg B."/>
            <person name="Kowalczyk N."/>
            <person name="Labadie K."/>
            <person name="Leblanc C."/>
            <person name="Lopez P.J."/>
            <person name="McLachlan D.H."/>
            <person name="Meslet-Cladiere L."/>
            <person name="Moustafa A."/>
            <person name="Nehr Z."/>
            <person name="Nyvall Collen P."/>
            <person name="Panaud O."/>
            <person name="Partensky F."/>
            <person name="Poulain J."/>
            <person name="Rensing S.A."/>
            <person name="Rousvoal S."/>
            <person name="Samson G."/>
            <person name="Symeonidi A."/>
            <person name="Weissenbach J."/>
            <person name="Zambounis A."/>
            <person name="Wincker P."/>
            <person name="Boyen C."/>
        </authorList>
    </citation>
    <scope>NUCLEOTIDE SEQUENCE [LARGE SCALE GENOMIC DNA]</scope>
    <source>
        <strain evidence="2">cv. Stackhouse</strain>
    </source>
</reference>
<dbReference type="AlphaFoldDB" id="R7QMU2"/>
<organism evidence="1 2">
    <name type="scientific">Chondrus crispus</name>
    <name type="common">Carrageen Irish moss</name>
    <name type="synonym">Polymorpha crispa</name>
    <dbReference type="NCBI Taxonomy" id="2769"/>
    <lineage>
        <taxon>Eukaryota</taxon>
        <taxon>Rhodophyta</taxon>
        <taxon>Florideophyceae</taxon>
        <taxon>Rhodymeniophycidae</taxon>
        <taxon>Gigartinales</taxon>
        <taxon>Gigartinaceae</taxon>
        <taxon>Chondrus</taxon>
    </lineage>
</organism>
<dbReference type="KEGG" id="ccp:CHC_T00006229001"/>
<protein>
    <submittedName>
        <fullName evidence="1">Uncharacterized protein</fullName>
    </submittedName>
</protein>
<name>R7QMU2_CHOCR</name>
<proteinExistence type="predicted"/>
<dbReference type="EMBL" id="HG001967">
    <property type="protein sequence ID" value="CDF38801.1"/>
    <property type="molecule type" value="Genomic_DNA"/>
</dbReference>
<sequence>MKNSNLGGKNQPSTPFSVTTQTIWFSTRRPLPPPAHLVPHPAVKIFTSKTLYFQTQIISESEPRQQQISKQYRIKITGTTYCTKHTKRRNRMSNGALRYEDSPCGIGLTSIIDLDQISDFSQEAKSIAYLQRKLNVTTREPFERDTPAHNFAISYTGSTHKFTEYGPARELLYLLTGWISHGLDPYLKYPVLGMGGKESTSDYDRMWIISEHSAARLGAGIFYSEGFWEAGFEQGSGDRTWNCRKGKDLAREILEKQENGELSFGLTDSDHEKNAFIDLMSRYKS</sequence>
<dbReference type="GeneID" id="17326415"/>
<dbReference type="Gramene" id="CDF38801">
    <property type="protein sequence ID" value="CDF38801"/>
    <property type="gene ID" value="CHC_T00006229001"/>
</dbReference>
<dbReference type="RefSeq" id="XP_005718706.1">
    <property type="nucleotide sequence ID" value="XM_005718649.1"/>
</dbReference>